<dbReference type="Pfam" id="PF05193">
    <property type="entry name" value="Peptidase_M16_C"/>
    <property type="match status" value="1"/>
</dbReference>
<sequence>MTSHNTHMHQPYTPLLEDLTPAGLRVVTNRVAHVESVTIGIWINAGSREDPPGKQGLAHFLEHAVFKGAGTRDYLQVGRCIEEVGGYIDAWTTKENTCIYIRCLAPHLHLACNLLADLVCNPTFPEDEIQKEKEVVAEEVAGINDSPEELIFDQFDELAFPDHTIGPAILGTEESVASITTHDLRQFMQQYYTADNMLLVAIGNIEHDAMMTAVAASFASVRQGSANGRHRRIFTPENYRPFNREEERSTFQAQLLYGTAAPRHNKDFYPLLLLNTILGSGMSSRVNIELREKAPLAYSAYTSLTLFDDLTLFNIYAGTDNENIPQARMIIEHLLDCQTLCAISEAELASAKSRLMGAMIMGMEKMSRRMSRAARDLLYFGRLISLEEKTDMLMQVTPADIAAAATGLFGTTIHASLVHLAEGDE</sequence>
<dbReference type="SUPFAM" id="SSF63411">
    <property type="entry name" value="LuxS/MPP-like metallohydrolase"/>
    <property type="match status" value="2"/>
</dbReference>
<dbReference type="GO" id="GO:0046872">
    <property type="term" value="F:metal ion binding"/>
    <property type="evidence" value="ECO:0007669"/>
    <property type="project" value="InterPro"/>
</dbReference>
<comment type="similarity">
    <text evidence="1">Belongs to the peptidase M16 family.</text>
</comment>
<feature type="domain" description="Peptidase M16 C-terminal" evidence="3">
    <location>
        <begin position="178"/>
        <end position="355"/>
    </location>
</feature>
<feature type="domain" description="Peptidase M16 N-terminal" evidence="2">
    <location>
        <begin position="25"/>
        <end position="172"/>
    </location>
</feature>
<evidence type="ECO:0000256" key="1">
    <source>
        <dbReference type="ARBA" id="ARBA00007261"/>
    </source>
</evidence>
<dbReference type="RefSeq" id="WP_139626089.1">
    <property type="nucleotide sequence ID" value="NZ_VDCI01000001.1"/>
</dbReference>
<gene>
    <name evidence="4" type="ORF">FGF68_01440</name>
</gene>
<dbReference type="Proteomes" id="UP000309544">
    <property type="component" value="Unassembled WGS sequence"/>
</dbReference>
<evidence type="ECO:0000313" key="4">
    <source>
        <dbReference type="EMBL" id="TNJ37869.1"/>
    </source>
</evidence>
<dbReference type="PANTHER" id="PTHR11851">
    <property type="entry name" value="METALLOPROTEASE"/>
    <property type="match status" value="1"/>
</dbReference>
<proteinExistence type="inferred from homology"/>
<dbReference type="InterPro" id="IPR007863">
    <property type="entry name" value="Peptidase_M16_C"/>
</dbReference>
<evidence type="ECO:0000313" key="5">
    <source>
        <dbReference type="Proteomes" id="UP000309544"/>
    </source>
</evidence>
<evidence type="ECO:0000259" key="3">
    <source>
        <dbReference type="Pfam" id="PF05193"/>
    </source>
</evidence>
<organism evidence="4 5">
    <name type="scientific">Prosthecochloris vibrioformis</name>
    <name type="common">Chlorobium vibrioforme</name>
    <dbReference type="NCBI Taxonomy" id="1098"/>
    <lineage>
        <taxon>Bacteria</taxon>
        <taxon>Pseudomonadati</taxon>
        <taxon>Chlorobiota</taxon>
        <taxon>Chlorobiia</taxon>
        <taxon>Chlorobiales</taxon>
        <taxon>Chlorobiaceae</taxon>
        <taxon>Prosthecochloris</taxon>
    </lineage>
</organism>
<dbReference type="InterPro" id="IPR050361">
    <property type="entry name" value="MPP/UQCRC_Complex"/>
</dbReference>
<dbReference type="EMBL" id="VDCI01000001">
    <property type="protein sequence ID" value="TNJ37869.1"/>
    <property type="molecule type" value="Genomic_DNA"/>
</dbReference>
<dbReference type="InterPro" id="IPR011765">
    <property type="entry name" value="Pept_M16_N"/>
</dbReference>
<accession>A0A5C4S434</accession>
<dbReference type="InterPro" id="IPR011249">
    <property type="entry name" value="Metalloenz_LuxS/M16"/>
</dbReference>
<protein>
    <submittedName>
        <fullName evidence="4">Insulinase family protein</fullName>
    </submittedName>
</protein>
<dbReference type="AlphaFoldDB" id="A0A5C4S434"/>
<dbReference type="PANTHER" id="PTHR11851:SF49">
    <property type="entry name" value="MITOCHONDRIAL-PROCESSING PEPTIDASE SUBUNIT ALPHA"/>
    <property type="match status" value="1"/>
</dbReference>
<dbReference type="Pfam" id="PF00675">
    <property type="entry name" value="Peptidase_M16"/>
    <property type="match status" value="1"/>
</dbReference>
<dbReference type="Gene3D" id="3.30.830.10">
    <property type="entry name" value="Metalloenzyme, LuxS/M16 peptidase-like"/>
    <property type="match status" value="2"/>
</dbReference>
<keyword evidence="5" id="KW-1185">Reference proteome</keyword>
<reference evidence="4 5" key="1">
    <citation type="submission" date="2019-05" db="EMBL/GenBank/DDBJ databases">
        <title>Draft Whole-Genome sequence of the green sulfur bacterium Prosthecochloris vibrioformis DSM 260.</title>
        <authorList>
            <person name="Meyer T.E."/>
            <person name="Kyndt J.A."/>
        </authorList>
    </citation>
    <scope>NUCLEOTIDE SEQUENCE [LARGE SCALE GENOMIC DNA]</scope>
    <source>
        <strain evidence="4 5">DSM 260</strain>
    </source>
</reference>
<name>A0A5C4S434_PROVB</name>
<comment type="caution">
    <text evidence="4">The sequence shown here is derived from an EMBL/GenBank/DDBJ whole genome shotgun (WGS) entry which is preliminary data.</text>
</comment>
<evidence type="ECO:0000259" key="2">
    <source>
        <dbReference type="Pfam" id="PF00675"/>
    </source>
</evidence>